<keyword evidence="1" id="KW-1133">Transmembrane helix</keyword>
<sequence length="405" mass="44268">MKRGFILIFLLLCSYITAGAVIAELEFKSQGYKDLYINDSDFFSCTSFDFLSPDMNGETFAVLSLRAGFGSQPKEASLLKVYFNNALLDELNFRDFPNGVSRIEVPAETISGSNEVKVCGKAAVASGTIKVGADSAFGIYSGAHFPEKDGFTLDLETYAPYVGIPFTARAVARNYGTQDAPVLLTYRKQELEENTPEISVLKGETSKQGIVPKCRERNEGNVCTKPGEYAIEYEIVANKAVPFTVLPAMMTFTNIFGEQEQRLTQRPNLGALEPPHKISVQMAFEKDKLFTGQKVPLKVRVQNISEQQVEGIRILPISGMEISGEAEKTIASLSPGQSSEVSFSALAQGSGNYVVGCKAEYESRALECDTTSITIQSGLDIKLVASILLALISVAVFAYFYQKKE</sequence>
<keyword evidence="1" id="KW-0812">Transmembrane</keyword>
<comment type="caution">
    <text evidence="2">The sequence shown here is derived from an EMBL/GenBank/DDBJ whole genome shotgun (WGS) entry which is preliminary data.</text>
</comment>
<reference evidence="3" key="1">
    <citation type="journal article" date="2020" name="bioRxiv">
        <title>A rank-normalized archaeal taxonomy based on genome phylogeny resolves widespread incomplete and uneven classifications.</title>
        <authorList>
            <person name="Rinke C."/>
            <person name="Chuvochina M."/>
            <person name="Mussig A.J."/>
            <person name="Chaumeil P.-A."/>
            <person name="Waite D.W."/>
            <person name="Whitman W.B."/>
            <person name="Parks D.H."/>
            <person name="Hugenholtz P."/>
        </authorList>
    </citation>
    <scope>NUCLEOTIDE SEQUENCE [LARGE SCALE GENOMIC DNA]</scope>
</reference>
<protein>
    <recommendedName>
        <fullName evidence="4">CARDB domain-containing protein</fullName>
    </recommendedName>
</protein>
<organism evidence="2 3">
    <name type="scientific">Candidatus Iainarchaeum sp</name>
    <dbReference type="NCBI Taxonomy" id="3101447"/>
    <lineage>
        <taxon>Archaea</taxon>
        <taxon>Candidatus Iainarchaeota</taxon>
        <taxon>Candidatus Iainarchaeia</taxon>
        <taxon>Candidatus Iainarchaeales</taxon>
        <taxon>Candidatus Iainarchaeaceae</taxon>
        <taxon>Candidatus Iainarchaeum</taxon>
    </lineage>
</organism>
<proteinExistence type="predicted"/>
<accession>A0A7J4IZF9</accession>
<evidence type="ECO:0000313" key="3">
    <source>
        <dbReference type="Proteomes" id="UP000565078"/>
    </source>
</evidence>
<evidence type="ECO:0000256" key="1">
    <source>
        <dbReference type="SAM" id="Phobius"/>
    </source>
</evidence>
<dbReference type="Proteomes" id="UP000565078">
    <property type="component" value="Unassembled WGS sequence"/>
</dbReference>
<dbReference type="AlphaFoldDB" id="A0A7J4IZF9"/>
<feature type="transmembrane region" description="Helical" evidence="1">
    <location>
        <begin position="383"/>
        <end position="401"/>
    </location>
</feature>
<keyword evidence="1" id="KW-0472">Membrane</keyword>
<gene>
    <name evidence="2" type="ORF">HA254_06440</name>
</gene>
<dbReference type="Gene3D" id="2.60.40.10">
    <property type="entry name" value="Immunoglobulins"/>
    <property type="match status" value="1"/>
</dbReference>
<evidence type="ECO:0000313" key="2">
    <source>
        <dbReference type="EMBL" id="HIH10274.1"/>
    </source>
</evidence>
<name>A0A7J4IZF9_9ARCH</name>
<dbReference type="InterPro" id="IPR013783">
    <property type="entry name" value="Ig-like_fold"/>
</dbReference>
<evidence type="ECO:0008006" key="4">
    <source>
        <dbReference type="Google" id="ProtNLM"/>
    </source>
</evidence>
<dbReference type="EMBL" id="DUGC01000102">
    <property type="protein sequence ID" value="HIH10274.1"/>
    <property type="molecule type" value="Genomic_DNA"/>
</dbReference>